<dbReference type="AlphaFoldDB" id="F0ZX87"/>
<dbReference type="OrthoDB" id="1274115at2759"/>
<organism evidence="3 4">
    <name type="scientific">Dictyostelium purpureum</name>
    <name type="common">Slime mold</name>
    <dbReference type="NCBI Taxonomy" id="5786"/>
    <lineage>
        <taxon>Eukaryota</taxon>
        <taxon>Amoebozoa</taxon>
        <taxon>Evosea</taxon>
        <taxon>Eumycetozoa</taxon>
        <taxon>Dictyostelia</taxon>
        <taxon>Dictyosteliales</taxon>
        <taxon>Dictyosteliaceae</taxon>
        <taxon>Dictyostelium</taxon>
    </lineage>
</organism>
<dbReference type="InterPro" id="IPR020904">
    <property type="entry name" value="Sc_DH/Rdtase_CS"/>
</dbReference>
<dbReference type="RefSeq" id="XP_003292037.1">
    <property type="nucleotide sequence ID" value="XM_003291989.1"/>
</dbReference>
<evidence type="ECO:0000313" key="4">
    <source>
        <dbReference type="Proteomes" id="UP000001064"/>
    </source>
</evidence>
<evidence type="ECO:0000256" key="1">
    <source>
        <dbReference type="ARBA" id="ARBA00006484"/>
    </source>
</evidence>
<dbReference type="InterPro" id="IPR002347">
    <property type="entry name" value="SDR_fam"/>
</dbReference>
<dbReference type="EMBL" id="GL871254">
    <property type="protein sequence ID" value="EGC31438.1"/>
    <property type="molecule type" value="Genomic_DNA"/>
</dbReference>
<dbReference type="Proteomes" id="UP000001064">
    <property type="component" value="Unassembled WGS sequence"/>
</dbReference>
<dbReference type="Gene3D" id="3.40.50.720">
    <property type="entry name" value="NAD(P)-binding Rossmann-like Domain"/>
    <property type="match status" value="1"/>
</dbReference>
<protein>
    <submittedName>
        <fullName evidence="3">Uncharacterized protein</fullName>
    </submittedName>
</protein>
<sequence>MTTINDKPCYVILGSSSGIGEALVKIFAQRDVNIVVASRSSDKLEKIVQELKAINKHSNKYLVVKCDASKEEDCKNLIETVIKEFNRIDLLLLCSGVSYHNSFKDSTDLGVYRQMMDINYFGYMYTTYFALPYMIKQYEKECNNKNFKKPQIAVISSISGALGLPLRAGYCASKFAVNGFFQALRLEVQNYIDITLLLPTTVNTPMRSNSLGQNEKKNIHFHEDESKKMTIDQCCEIVVAAIDSRKKKVAFPFSNFLASVLHPIFPNFIDKILIKKAGGNINNNNSNNNLKAKL</sequence>
<dbReference type="STRING" id="5786.F0ZX87"/>
<gene>
    <name evidence="3" type="ORF">DICPUDRAFT_156716</name>
</gene>
<proteinExistence type="inferred from homology"/>
<dbReference type="Pfam" id="PF00106">
    <property type="entry name" value="adh_short"/>
    <property type="match status" value="1"/>
</dbReference>
<dbReference type="PANTHER" id="PTHR43391:SF5">
    <property type="entry name" value="SHORT-CHAIN DEHYDROGENASE_REDUCTASE FAMILY PROTEIN"/>
    <property type="match status" value="1"/>
</dbReference>
<dbReference type="SUPFAM" id="SSF51735">
    <property type="entry name" value="NAD(P)-binding Rossmann-fold domains"/>
    <property type="match status" value="1"/>
</dbReference>
<dbReference type="KEGG" id="dpp:DICPUDRAFT_156716"/>
<keyword evidence="2" id="KW-0560">Oxidoreductase</keyword>
<dbReference type="eggNOG" id="KOG1205">
    <property type="taxonomic scope" value="Eukaryota"/>
</dbReference>
<dbReference type="InParanoid" id="F0ZX87"/>
<reference evidence="4" key="1">
    <citation type="journal article" date="2011" name="Genome Biol.">
        <title>Comparative genomics of the social amoebae Dictyostelium discoideum and Dictyostelium purpureum.</title>
        <authorList>
            <consortium name="US DOE Joint Genome Institute (JGI-PGF)"/>
            <person name="Sucgang R."/>
            <person name="Kuo A."/>
            <person name="Tian X."/>
            <person name="Salerno W."/>
            <person name="Parikh A."/>
            <person name="Feasley C.L."/>
            <person name="Dalin E."/>
            <person name="Tu H."/>
            <person name="Huang E."/>
            <person name="Barry K."/>
            <person name="Lindquist E."/>
            <person name="Shapiro H."/>
            <person name="Bruce D."/>
            <person name="Schmutz J."/>
            <person name="Salamov A."/>
            <person name="Fey P."/>
            <person name="Gaudet P."/>
            <person name="Anjard C."/>
            <person name="Babu M.M."/>
            <person name="Basu S."/>
            <person name="Bushmanova Y."/>
            <person name="van der Wel H."/>
            <person name="Katoh-Kurasawa M."/>
            <person name="Dinh C."/>
            <person name="Coutinho P.M."/>
            <person name="Saito T."/>
            <person name="Elias M."/>
            <person name="Schaap P."/>
            <person name="Kay R.R."/>
            <person name="Henrissat B."/>
            <person name="Eichinger L."/>
            <person name="Rivero F."/>
            <person name="Putnam N.H."/>
            <person name="West C.M."/>
            <person name="Loomis W.F."/>
            <person name="Chisholm R.L."/>
            <person name="Shaulsky G."/>
            <person name="Strassmann J.E."/>
            <person name="Queller D.C."/>
            <person name="Kuspa A."/>
            <person name="Grigoriev I.V."/>
        </authorList>
    </citation>
    <scope>NUCLEOTIDE SEQUENCE [LARGE SCALE GENOMIC DNA]</scope>
    <source>
        <strain evidence="4">QSDP1</strain>
    </source>
</reference>
<dbReference type="GO" id="GO:0005829">
    <property type="term" value="C:cytosol"/>
    <property type="evidence" value="ECO:0000318"/>
    <property type="project" value="GO_Central"/>
</dbReference>
<dbReference type="PANTHER" id="PTHR43391">
    <property type="entry name" value="RETINOL DEHYDROGENASE-RELATED"/>
    <property type="match status" value="1"/>
</dbReference>
<dbReference type="PROSITE" id="PS00061">
    <property type="entry name" value="ADH_SHORT"/>
    <property type="match status" value="1"/>
</dbReference>
<dbReference type="OMA" id="IMDINFY"/>
<keyword evidence="4" id="KW-1185">Reference proteome</keyword>
<comment type="similarity">
    <text evidence="1">Belongs to the short-chain dehydrogenases/reductases (SDR) family.</text>
</comment>
<dbReference type="PRINTS" id="PR00081">
    <property type="entry name" value="GDHRDH"/>
</dbReference>
<evidence type="ECO:0000256" key="2">
    <source>
        <dbReference type="ARBA" id="ARBA00023002"/>
    </source>
</evidence>
<name>F0ZX87_DICPU</name>
<accession>F0ZX87</accession>
<dbReference type="GeneID" id="10505779"/>
<dbReference type="VEuPathDB" id="AmoebaDB:DICPUDRAFT_156716"/>
<evidence type="ECO:0000313" key="3">
    <source>
        <dbReference type="EMBL" id="EGC31438.1"/>
    </source>
</evidence>
<dbReference type="InterPro" id="IPR036291">
    <property type="entry name" value="NAD(P)-bd_dom_sf"/>
</dbReference>
<dbReference type="GO" id="GO:0016491">
    <property type="term" value="F:oxidoreductase activity"/>
    <property type="evidence" value="ECO:0000318"/>
    <property type="project" value="GO_Central"/>
</dbReference>
<dbReference type="NCBIfam" id="NF004825">
    <property type="entry name" value="PRK06181.1"/>
    <property type="match status" value="1"/>
</dbReference>